<sequence length="78" mass="8695">MEVSNEQLRALVREEVDRREAEVQSRCMHLEGSIIPGGNINTVQCNSCMKVLNSEDFDAPGPGQPSTPFMESHYTRGN</sequence>
<feature type="compositionally biased region" description="Polar residues" evidence="1">
    <location>
        <begin position="64"/>
        <end position="78"/>
    </location>
</feature>
<feature type="region of interest" description="Disordered" evidence="1">
    <location>
        <begin position="56"/>
        <end position="78"/>
    </location>
</feature>
<evidence type="ECO:0000313" key="2">
    <source>
        <dbReference type="EMBL" id="KKM86936.1"/>
    </source>
</evidence>
<gene>
    <name evidence="2" type="ORF">LCGC14_1273970</name>
</gene>
<protein>
    <submittedName>
        <fullName evidence="2">Uncharacterized protein</fullName>
    </submittedName>
</protein>
<proteinExistence type="predicted"/>
<reference evidence="2" key="1">
    <citation type="journal article" date="2015" name="Nature">
        <title>Complex archaea that bridge the gap between prokaryotes and eukaryotes.</title>
        <authorList>
            <person name="Spang A."/>
            <person name="Saw J.H."/>
            <person name="Jorgensen S.L."/>
            <person name="Zaremba-Niedzwiedzka K."/>
            <person name="Martijn J."/>
            <person name="Lind A.E."/>
            <person name="van Eijk R."/>
            <person name="Schleper C."/>
            <person name="Guy L."/>
            <person name="Ettema T.J."/>
        </authorList>
    </citation>
    <scope>NUCLEOTIDE SEQUENCE</scope>
</reference>
<dbReference type="AlphaFoldDB" id="A0A0F9LIG4"/>
<comment type="caution">
    <text evidence="2">The sequence shown here is derived from an EMBL/GenBank/DDBJ whole genome shotgun (WGS) entry which is preliminary data.</text>
</comment>
<accession>A0A0F9LIG4</accession>
<dbReference type="EMBL" id="LAZR01007178">
    <property type="protein sequence ID" value="KKM86936.1"/>
    <property type="molecule type" value="Genomic_DNA"/>
</dbReference>
<organism evidence="2">
    <name type="scientific">marine sediment metagenome</name>
    <dbReference type="NCBI Taxonomy" id="412755"/>
    <lineage>
        <taxon>unclassified sequences</taxon>
        <taxon>metagenomes</taxon>
        <taxon>ecological metagenomes</taxon>
    </lineage>
</organism>
<evidence type="ECO:0000256" key="1">
    <source>
        <dbReference type="SAM" id="MobiDB-lite"/>
    </source>
</evidence>
<name>A0A0F9LIG4_9ZZZZ</name>